<evidence type="ECO:0000313" key="2">
    <source>
        <dbReference type="EMBL" id="EKC20471.1"/>
    </source>
</evidence>
<dbReference type="InterPro" id="IPR058727">
    <property type="entry name" value="Helical_Vwde"/>
</dbReference>
<protein>
    <recommendedName>
        <fullName evidence="1">Vwde helical domain-containing protein</fullName>
    </recommendedName>
</protein>
<dbReference type="AlphaFoldDB" id="K1QG00"/>
<evidence type="ECO:0000259" key="1">
    <source>
        <dbReference type="Pfam" id="PF26129"/>
    </source>
</evidence>
<name>K1QG00_MAGGI</name>
<dbReference type="InParanoid" id="K1QG00"/>
<dbReference type="HOGENOM" id="CLU_2322650_0_0_1"/>
<reference evidence="2" key="1">
    <citation type="journal article" date="2012" name="Nature">
        <title>The oyster genome reveals stress adaptation and complexity of shell formation.</title>
        <authorList>
            <person name="Zhang G."/>
            <person name="Fang X."/>
            <person name="Guo X."/>
            <person name="Li L."/>
            <person name="Luo R."/>
            <person name="Xu F."/>
            <person name="Yang P."/>
            <person name="Zhang L."/>
            <person name="Wang X."/>
            <person name="Qi H."/>
            <person name="Xiong Z."/>
            <person name="Que H."/>
            <person name="Xie Y."/>
            <person name="Holland P.W."/>
            <person name="Paps J."/>
            <person name="Zhu Y."/>
            <person name="Wu F."/>
            <person name="Chen Y."/>
            <person name="Wang J."/>
            <person name="Peng C."/>
            <person name="Meng J."/>
            <person name="Yang L."/>
            <person name="Liu J."/>
            <person name="Wen B."/>
            <person name="Zhang N."/>
            <person name="Huang Z."/>
            <person name="Zhu Q."/>
            <person name="Feng Y."/>
            <person name="Mount A."/>
            <person name="Hedgecock D."/>
            <person name="Xu Z."/>
            <person name="Liu Y."/>
            <person name="Domazet-Loso T."/>
            <person name="Du Y."/>
            <person name="Sun X."/>
            <person name="Zhang S."/>
            <person name="Liu B."/>
            <person name="Cheng P."/>
            <person name="Jiang X."/>
            <person name="Li J."/>
            <person name="Fan D."/>
            <person name="Wang W."/>
            <person name="Fu W."/>
            <person name="Wang T."/>
            <person name="Wang B."/>
            <person name="Zhang J."/>
            <person name="Peng Z."/>
            <person name="Li Y."/>
            <person name="Li N."/>
            <person name="Wang J."/>
            <person name="Chen M."/>
            <person name="He Y."/>
            <person name="Tan F."/>
            <person name="Song X."/>
            <person name="Zheng Q."/>
            <person name="Huang R."/>
            <person name="Yang H."/>
            <person name="Du X."/>
            <person name="Chen L."/>
            <person name="Yang M."/>
            <person name="Gaffney P.M."/>
            <person name="Wang S."/>
            <person name="Luo L."/>
            <person name="She Z."/>
            <person name="Ming Y."/>
            <person name="Huang W."/>
            <person name="Zhang S."/>
            <person name="Huang B."/>
            <person name="Zhang Y."/>
            <person name="Qu T."/>
            <person name="Ni P."/>
            <person name="Miao G."/>
            <person name="Wang J."/>
            <person name="Wang Q."/>
            <person name="Steinberg C.E."/>
            <person name="Wang H."/>
            <person name="Li N."/>
            <person name="Qian L."/>
            <person name="Zhang G."/>
            <person name="Li Y."/>
            <person name="Yang H."/>
            <person name="Liu X."/>
            <person name="Wang J."/>
            <person name="Yin Y."/>
            <person name="Wang J."/>
        </authorList>
    </citation>
    <scope>NUCLEOTIDE SEQUENCE [LARGE SCALE GENOMIC DNA]</scope>
    <source>
        <strain evidence="2">05x7-T-G4-1.051#20</strain>
    </source>
</reference>
<dbReference type="Pfam" id="PF26129">
    <property type="entry name" value="Vwde"/>
    <property type="match status" value="1"/>
</dbReference>
<proteinExistence type="predicted"/>
<gene>
    <name evidence="2" type="ORF">CGI_10005909</name>
</gene>
<dbReference type="EMBL" id="JH815865">
    <property type="protein sequence ID" value="EKC20471.1"/>
    <property type="molecule type" value="Genomic_DNA"/>
</dbReference>
<accession>K1QG00</accession>
<organism evidence="2">
    <name type="scientific">Magallana gigas</name>
    <name type="common">Pacific oyster</name>
    <name type="synonym">Crassostrea gigas</name>
    <dbReference type="NCBI Taxonomy" id="29159"/>
    <lineage>
        <taxon>Eukaryota</taxon>
        <taxon>Metazoa</taxon>
        <taxon>Spiralia</taxon>
        <taxon>Lophotrochozoa</taxon>
        <taxon>Mollusca</taxon>
        <taxon>Bivalvia</taxon>
        <taxon>Autobranchia</taxon>
        <taxon>Pteriomorphia</taxon>
        <taxon>Ostreida</taxon>
        <taxon>Ostreoidea</taxon>
        <taxon>Ostreidae</taxon>
        <taxon>Magallana</taxon>
    </lineage>
</organism>
<feature type="domain" description="Vwde helical" evidence="1">
    <location>
        <begin position="44"/>
        <end position="94"/>
    </location>
</feature>
<sequence>MTTTEATTSYLRTRILTPAMRSVLPCPGGEWVEALSVVTDWVAPWSEENATRFCNESFTQDIAVSTCIEKVNTSVSEYIASCVEDIKACTSKSFHFSDT</sequence>